<feature type="chain" id="PRO_5017243973" evidence="1">
    <location>
        <begin position="29"/>
        <end position="298"/>
    </location>
</feature>
<proteinExistence type="predicted"/>
<dbReference type="SUPFAM" id="SSF55846">
    <property type="entry name" value="N-acetylmuramoyl-L-alanine amidase-like"/>
    <property type="match status" value="1"/>
</dbReference>
<dbReference type="Gene3D" id="2.30.30.40">
    <property type="entry name" value="SH3 Domains"/>
    <property type="match status" value="1"/>
</dbReference>
<dbReference type="InterPro" id="IPR003646">
    <property type="entry name" value="SH3-like_bac-type"/>
</dbReference>
<dbReference type="SMART" id="SM00287">
    <property type="entry name" value="SH3b"/>
    <property type="match status" value="1"/>
</dbReference>
<dbReference type="Pfam" id="PF08460">
    <property type="entry name" value="SH3_5"/>
    <property type="match status" value="1"/>
</dbReference>
<sequence>MKKLNKLVVAFGAAILFASTAMIGGAQAYSVNNTYQLGVNEGSNQRTNNRLVIAHETGTYAPAVNNAAYMKRTWNTNYAYTQYVVGDGGQVYRVGADGYVSWGAGTWGNANAPVQVELARTYDNNQFKIDYAVYVNLLRDSAKKFGISTNLDTGYGIVTHKWITDNVWGDHQDPYGYLASHGITKAQFAQDLKTGLPENGSGTNTTPINPVKPTPNANEWAENWHFKNGNQPIQARLGTPSLSAPYAGKLPAWTTIYYDRVAVRDGYVWCHWTTNSGDSVWMPVHPVGTANNVWVSFD</sequence>
<dbReference type="Proteomes" id="UP000257607">
    <property type="component" value="Chromosome"/>
</dbReference>
<dbReference type="RefSeq" id="WP_116843531.1">
    <property type="nucleotide sequence ID" value="NZ_CP031003.1"/>
</dbReference>
<organism evidence="4 5">
    <name type="scientific">Latilactobacillus curvatus</name>
    <name type="common">Lactobacillus curvatus</name>
    <dbReference type="NCBI Taxonomy" id="28038"/>
    <lineage>
        <taxon>Bacteria</taxon>
        <taxon>Bacillati</taxon>
        <taxon>Bacillota</taxon>
        <taxon>Bacilli</taxon>
        <taxon>Lactobacillales</taxon>
        <taxon>Lactobacillaceae</taxon>
        <taxon>Latilactobacillus</taxon>
    </lineage>
</organism>
<gene>
    <name evidence="4" type="ORF">DT351_03435</name>
</gene>
<protein>
    <submittedName>
        <fullName evidence="4">N-acetylmuramidase</fullName>
    </submittedName>
</protein>
<dbReference type="GO" id="GO:0008745">
    <property type="term" value="F:N-acetylmuramoyl-L-alanine amidase activity"/>
    <property type="evidence" value="ECO:0007669"/>
    <property type="project" value="InterPro"/>
</dbReference>
<dbReference type="SMART" id="SM00644">
    <property type="entry name" value="Ami_2"/>
    <property type="match status" value="1"/>
</dbReference>
<name>A0A385ACR7_LATCU</name>
<dbReference type="EMBL" id="CP031003">
    <property type="protein sequence ID" value="AXN35462.1"/>
    <property type="molecule type" value="Genomic_DNA"/>
</dbReference>
<evidence type="ECO:0000259" key="3">
    <source>
        <dbReference type="SMART" id="SM00644"/>
    </source>
</evidence>
<feature type="domain" description="N-acetylmuramoyl-L-alanine amidase" evidence="3">
    <location>
        <begin position="40"/>
        <end position="175"/>
    </location>
</feature>
<evidence type="ECO:0000259" key="2">
    <source>
        <dbReference type="SMART" id="SM00287"/>
    </source>
</evidence>
<feature type="domain" description="SH3b" evidence="2">
    <location>
        <begin position="221"/>
        <end position="291"/>
    </location>
</feature>
<dbReference type="InterPro" id="IPR002502">
    <property type="entry name" value="Amidase_domain"/>
</dbReference>
<reference evidence="4 5" key="1">
    <citation type="submission" date="2018-07" db="EMBL/GenBank/DDBJ databases">
        <title>Lactobacillus curvatus genome sequence.</title>
        <authorList>
            <person name="Prechtl R."/>
        </authorList>
    </citation>
    <scope>NUCLEOTIDE SEQUENCE [LARGE SCALE GENOMIC DNA]</scope>
    <source>
        <strain evidence="4 5">TMW 1.1928</strain>
    </source>
</reference>
<evidence type="ECO:0000313" key="4">
    <source>
        <dbReference type="EMBL" id="AXN35462.1"/>
    </source>
</evidence>
<evidence type="ECO:0000256" key="1">
    <source>
        <dbReference type="SAM" id="SignalP"/>
    </source>
</evidence>
<dbReference type="CDD" id="cd06583">
    <property type="entry name" value="PGRP"/>
    <property type="match status" value="1"/>
</dbReference>
<dbReference type="InterPro" id="IPR036505">
    <property type="entry name" value="Amidase/PGRP_sf"/>
</dbReference>
<accession>A0A385ACR7</accession>
<feature type="signal peptide" evidence="1">
    <location>
        <begin position="1"/>
        <end position="28"/>
    </location>
</feature>
<dbReference type="Gene3D" id="3.40.80.10">
    <property type="entry name" value="Peptidoglycan recognition protein-like"/>
    <property type="match status" value="1"/>
</dbReference>
<keyword evidence="1" id="KW-0732">Signal</keyword>
<dbReference type="Pfam" id="PF01510">
    <property type="entry name" value="Amidase_2"/>
    <property type="match status" value="1"/>
</dbReference>
<dbReference type="GO" id="GO:0009253">
    <property type="term" value="P:peptidoglycan catabolic process"/>
    <property type="evidence" value="ECO:0007669"/>
    <property type="project" value="InterPro"/>
</dbReference>
<dbReference type="AlphaFoldDB" id="A0A385ACR7"/>
<evidence type="ECO:0000313" key="5">
    <source>
        <dbReference type="Proteomes" id="UP000257607"/>
    </source>
</evidence>